<evidence type="ECO:0000256" key="1">
    <source>
        <dbReference type="SAM" id="MobiDB-lite"/>
    </source>
</evidence>
<comment type="caution">
    <text evidence="2">The sequence shown here is derived from an EMBL/GenBank/DDBJ whole genome shotgun (WGS) entry which is preliminary data.</text>
</comment>
<proteinExistence type="predicted"/>
<feature type="region of interest" description="Disordered" evidence="1">
    <location>
        <begin position="153"/>
        <end position="190"/>
    </location>
</feature>
<protein>
    <submittedName>
        <fullName evidence="2">Uncharacterized protein</fullName>
    </submittedName>
</protein>
<reference evidence="2" key="1">
    <citation type="journal article" date="2022" name="bioRxiv">
        <title>Sequencing and chromosome-scale assembly of the giantPleurodeles waltlgenome.</title>
        <authorList>
            <person name="Brown T."/>
            <person name="Elewa A."/>
            <person name="Iarovenko S."/>
            <person name="Subramanian E."/>
            <person name="Araus A.J."/>
            <person name="Petzold A."/>
            <person name="Susuki M."/>
            <person name="Suzuki K.-i.T."/>
            <person name="Hayashi T."/>
            <person name="Toyoda A."/>
            <person name="Oliveira C."/>
            <person name="Osipova E."/>
            <person name="Leigh N.D."/>
            <person name="Simon A."/>
            <person name="Yun M.H."/>
        </authorList>
    </citation>
    <scope>NUCLEOTIDE SEQUENCE</scope>
    <source>
        <strain evidence="2">20211129_DDA</strain>
        <tissue evidence="2">Liver</tissue>
    </source>
</reference>
<feature type="compositionally biased region" description="Basic and acidic residues" evidence="1">
    <location>
        <begin position="165"/>
        <end position="179"/>
    </location>
</feature>
<organism evidence="2 3">
    <name type="scientific">Pleurodeles waltl</name>
    <name type="common">Iberian ribbed newt</name>
    <dbReference type="NCBI Taxonomy" id="8319"/>
    <lineage>
        <taxon>Eukaryota</taxon>
        <taxon>Metazoa</taxon>
        <taxon>Chordata</taxon>
        <taxon>Craniata</taxon>
        <taxon>Vertebrata</taxon>
        <taxon>Euteleostomi</taxon>
        <taxon>Amphibia</taxon>
        <taxon>Batrachia</taxon>
        <taxon>Caudata</taxon>
        <taxon>Salamandroidea</taxon>
        <taxon>Salamandridae</taxon>
        <taxon>Pleurodelinae</taxon>
        <taxon>Pleurodeles</taxon>
    </lineage>
</organism>
<dbReference type="AlphaFoldDB" id="A0AAV7VYM6"/>
<accession>A0AAV7VYM6</accession>
<feature type="compositionally biased region" description="Polar residues" evidence="1">
    <location>
        <begin position="154"/>
        <end position="164"/>
    </location>
</feature>
<feature type="compositionally biased region" description="Polar residues" evidence="1">
    <location>
        <begin position="86"/>
        <end position="128"/>
    </location>
</feature>
<evidence type="ECO:0000313" key="2">
    <source>
        <dbReference type="EMBL" id="KAJ1206662.1"/>
    </source>
</evidence>
<gene>
    <name evidence="2" type="ORF">NDU88_002064</name>
</gene>
<keyword evidence="3" id="KW-1185">Reference proteome</keyword>
<dbReference type="Proteomes" id="UP001066276">
    <property type="component" value="Chromosome 1_2"/>
</dbReference>
<feature type="compositionally biased region" description="Polar residues" evidence="1">
    <location>
        <begin position="180"/>
        <end position="190"/>
    </location>
</feature>
<dbReference type="EMBL" id="JANPWB010000002">
    <property type="protein sequence ID" value="KAJ1206662.1"/>
    <property type="molecule type" value="Genomic_DNA"/>
</dbReference>
<evidence type="ECO:0000313" key="3">
    <source>
        <dbReference type="Proteomes" id="UP001066276"/>
    </source>
</evidence>
<feature type="region of interest" description="Disordered" evidence="1">
    <location>
        <begin position="82"/>
        <end position="135"/>
    </location>
</feature>
<sequence length="190" mass="21842">MMGILIRNADRKREKLLTDIATLEQEIINLDLPEATEKNYGILREILHKHQLYIKDKKQKKLIREENDYRNGRIYTFARKFDQGKNDSNPRISDTHPINISAPNSLTDVSSISTNDMDPATNSASGNMHTHRDAKPSPFLEELARYRIGILQNYKKTNPNTKQQGGEEKSSDSVRREGMTTRSNTKNLRT</sequence>
<name>A0AAV7VYM6_PLEWA</name>